<name>A0A1V6N2I7_METAZ</name>
<dbReference type="SMART" id="SM00710">
    <property type="entry name" value="PbH1"/>
    <property type="match status" value="17"/>
</dbReference>
<feature type="non-terminal residue" evidence="1">
    <location>
        <position position="813"/>
    </location>
</feature>
<keyword evidence="2" id="KW-1185">Reference proteome</keyword>
<dbReference type="InterPro" id="IPR011050">
    <property type="entry name" value="Pectin_lyase_fold/virulence"/>
</dbReference>
<proteinExistence type="predicted"/>
<dbReference type="SUPFAM" id="SSF51126">
    <property type="entry name" value="Pectin lyase-like"/>
    <property type="match status" value="2"/>
</dbReference>
<organism evidence="1 2">
    <name type="scientific">Methanobrevibacter arboriphilus JCM 13429 = DSM 1125</name>
    <dbReference type="NCBI Taxonomy" id="1300164"/>
    <lineage>
        <taxon>Archaea</taxon>
        <taxon>Methanobacteriati</taxon>
        <taxon>Methanobacteriota</taxon>
        <taxon>Methanomada group</taxon>
        <taxon>Methanobacteria</taxon>
        <taxon>Methanobacteriales</taxon>
        <taxon>Methanobacteriaceae</taxon>
        <taxon>Methanobrevibacter</taxon>
    </lineage>
</organism>
<dbReference type="EMBL" id="JXMW01000006">
    <property type="protein sequence ID" value="OQD58891.1"/>
    <property type="molecule type" value="Genomic_DNA"/>
</dbReference>
<dbReference type="AlphaFoldDB" id="A0A1V6N2I7"/>
<reference evidence="1 2" key="1">
    <citation type="submission" date="2014-12" db="EMBL/GenBank/DDBJ databases">
        <title>Genome sequence of Methanobrevibacter arboriphilicus DH1, DSM1125.</title>
        <authorList>
            <person name="Poehlein A."/>
            <person name="Thauer R.K."/>
            <person name="Seedorf H."/>
            <person name="Daniel R."/>
        </authorList>
    </citation>
    <scope>NUCLEOTIDE SEQUENCE [LARGE SCALE GENOMIC DNA]</scope>
    <source>
        <strain evidence="1 2">DH1</strain>
    </source>
</reference>
<gene>
    <name evidence="1" type="ORF">MBBAR_6c00010</name>
</gene>
<accession>A0A1V6N2I7</accession>
<comment type="caution">
    <text evidence="1">The sequence shown here is derived from an EMBL/GenBank/DDBJ whole genome shotgun (WGS) entry which is preliminary data.</text>
</comment>
<protein>
    <submittedName>
        <fullName evidence="1">Adhesin-like protein</fullName>
    </submittedName>
</protein>
<dbReference type="Gene3D" id="2.160.20.10">
    <property type="entry name" value="Single-stranded right-handed beta-helix, Pectin lyase-like"/>
    <property type="match status" value="1"/>
</dbReference>
<evidence type="ECO:0000313" key="2">
    <source>
        <dbReference type="Proteomes" id="UP000191661"/>
    </source>
</evidence>
<evidence type="ECO:0000313" key="1">
    <source>
        <dbReference type="EMBL" id="OQD58891.1"/>
    </source>
</evidence>
<dbReference type="InterPro" id="IPR012334">
    <property type="entry name" value="Pectin_lyas_fold"/>
</dbReference>
<sequence length="813" mass="85386">MFAINRFFKPIIFVVCVLFIFLALSSVSAANHDFTTVNTTEQFQSVINTDNDNDLVISFDDGDYFDWGQLNISRNATIVGKNRGGAKFTSSSGTLFNINATNVKIINLTISGYTTAIKSNCSDLTVSDNNITTSGVSINLSSSGSANPITGVVIKDNIIKSSISTNFHGAVSLFGKSADRTVFDVLFSGNNITGGYSGVYLGDGSYDSPVSSGNLVFENNNITGTSDYGVYLDASSSNNTNITFANNNITGTSNSGVALGAVSSNNANIFFVNNNITGTSRGVSLGADSSNNTNISFVNNNITGRPGLAVALYASSSNNTNISFVNNNITGTSSPGVSLSASSSNNINISFVNNNITGTSAPGVALYASSSNNTNISFVNNNITGTSSLGVYLEAYSSNNINITFANNNITGTSGPSVALYAYSSNNINITFANNNITGVSHCVYVYLYNGNIKGVNFLNNTINATNGDGFYFYTGGGVTNVTDFIIRGNTIFATNAGLNFTGLSVGSLVNVTVEYNRILASFGVNVTGHNDNSSFDRNWWGLNNITGKILGIDTLNHFILNITNTSSLDGVHFGDNVSFMFLVLNTTLSNDGVEFLPDFVVNGTFNGDDFNSSRVDGFVYNATATAGVQTLAATLDSQNVILSFNTNSSINVPDSVSIGANVTISGELEGYVGNGSDSLTVSVDGNVYNNVTINSTGGWSLNYTTNCTGNITISVTYVGNDNYTGFTNASSFTVILNDTNSSIVVNPETVNIGDNVTISGELVGYVGNGSDILSVIVDGNVYDNIIINSTGGWSLNYTTNRTGNITVNVTYA</sequence>
<dbReference type="Proteomes" id="UP000191661">
    <property type="component" value="Unassembled WGS sequence"/>
</dbReference>
<dbReference type="InterPro" id="IPR006626">
    <property type="entry name" value="PbH1"/>
</dbReference>
<dbReference type="RefSeq" id="WP_080459957.1">
    <property type="nucleotide sequence ID" value="NZ_JXMW01000006.1"/>
</dbReference>